<sequence>MSPAERREMIVRVALPLVTEYGTAVTTSQIARAAGIGEATIFRVFADKDELIDACVHEALRGDHVINEVRAIPLDQPLEARLREAAAAMEAYLARMGAVLGALRAGGRRGRRGWPGPANEEAGARGSGGNGGKGGKGADAPAEEAGGRPGPGRPRPEDGLGHRPGGREEALARTVEAVAELFEPDRDRLRLPPEKLAAIFMHLGFDRARRSGEGLAAGPSLDDAITVFLHGALVPGDAPHGATDATGTTDGTDGTDGTED</sequence>
<dbReference type="PROSITE" id="PS50977">
    <property type="entry name" value="HTH_TETR_2"/>
    <property type="match status" value="1"/>
</dbReference>
<dbReference type="PANTHER" id="PTHR30055:SF234">
    <property type="entry name" value="HTH-TYPE TRANSCRIPTIONAL REGULATOR BETI"/>
    <property type="match status" value="1"/>
</dbReference>
<dbReference type="Gene3D" id="1.10.357.10">
    <property type="entry name" value="Tetracycline Repressor, domain 2"/>
    <property type="match status" value="1"/>
</dbReference>
<proteinExistence type="predicted"/>
<evidence type="ECO:0000256" key="4">
    <source>
        <dbReference type="PROSITE-ProRule" id="PRU00335"/>
    </source>
</evidence>
<gene>
    <name evidence="7" type="ORF">D5H75_08400</name>
</gene>
<evidence type="ECO:0000256" key="2">
    <source>
        <dbReference type="ARBA" id="ARBA00023125"/>
    </source>
</evidence>
<evidence type="ECO:0000256" key="3">
    <source>
        <dbReference type="ARBA" id="ARBA00023163"/>
    </source>
</evidence>
<accession>A0A3A4B0S3</accession>
<organism evidence="7 8">
    <name type="scientific">Bailinhaonella thermotolerans</name>
    <dbReference type="NCBI Taxonomy" id="1070861"/>
    <lineage>
        <taxon>Bacteria</taxon>
        <taxon>Bacillati</taxon>
        <taxon>Actinomycetota</taxon>
        <taxon>Actinomycetes</taxon>
        <taxon>Streptosporangiales</taxon>
        <taxon>Streptosporangiaceae</taxon>
        <taxon>Bailinhaonella</taxon>
    </lineage>
</organism>
<dbReference type="OrthoDB" id="3539650at2"/>
<feature type="region of interest" description="Disordered" evidence="5">
    <location>
        <begin position="106"/>
        <end position="167"/>
    </location>
</feature>
<comment type="caution">
    <text evidence="7">The sequence shown here is derived from an EMBL/GenBank/DDBJ whole genome shotgun (WGS) entry which is preliminary data.</text>
</comment>
<evidence type="ECO:0000313" key="7">
    <source>
        <dbReference type="EMBL" id="RJL34439.1"/>
    </source>
</evidence>
<dbReference type="PANTHER" id="PTHR30055">
    <property type="entry name" value="HTH-TYPE TRANSCRIPTIONAL REGULATOR RUTR"/>
    <property type="match status" value="1"/>
</dbReference>
<feature type="DNA-binding region" description="H-T-H motif" evidence="4">
    <location>
        <begin position="26"/>
        <end position="45"/>
    </location>
</feature>
<evidence type="ECO:0000259" key="6">
    <source>
        <dbReference type="PROSITE" id="PS50977"/>
    </source>
</evidence>
<feature type="domain" description="HTH tetR-type" evidence="6">
    <location>
        <begin position="4"/>
        <end position="63"/>
    </location>
</feature>
<dbReference type="Proteomes" id="UP000265768">
    <property type="component" value="Unassembled WGS sequence"/>
</dbReference>
<dbReference type="GO" id="GO:0003700">
    <property type="term" value="F:DNA-binding transcription factor activity"/>
    <property type="evidence" value="ECO:0007669"/>
    <property type="project" value="TreeGrafter"/>
</dbReference>
<feature type="compositionally biased region" description="Low complexity" evidence="5">
    <location>
        <begin position="237"/>
        <end position="252"/>
    </location>
</feature>
<feature type="compositionally biased region" description="Gly residues" evidence="5">
    <location>
        <begin position="125"/>
        <end position="137"/>
    </location>
</feature>
<name>A0A3A4B0S3_9ACTN</name>
<dbReference type="PRINTS" id="PR00455">
    <property type="entry name" value="HTHTETR"/>
</dbReference>
<dbReference type="SUPFAM" id="SSF46689">
    <property type="entry name" value="Homeodomain-like"/>
    <property type="match status" value="1"/>
</dbReference>
<evidence type="ECO:0000256" key="5">
    <source>
        <dbReference type="SAM" id="MobiDB-lite"/>
    </source>
</evidence>
<feature type="compositionally biased region" description="Basic and acidic residues" evidence="5">
    <location>
        <begin position="154"/>
        <end position="167"/>
    </location>
</feature>
<dbReference type="AlphaFoldDB" id="A0A3A4B0S3"/>
<keyword evidence="2 4" id="KW-0238">DNA-binding</keyword>
<reference evidence="7 8" key="1">
    <citation type="submission" date="2018-09" db="EMBL/GenBank/DDBJ databases">
        <title>YIM 75507 draft genome.</title>
        <authorList>
            <person name="Tang S."/>
            <person name="Feng Y."/>
        </authorList>
    </citation>
    <scope>NUCLEOTIDE SEQUENCE [LARGE SCALE GENOMIC DNA]</scope>
    <source>
        <strain evidence="7 8">YIM 75507</strain>
    </source>
</reference>
<keyword evidence="1" id="KW-0805">Transcription regulation</keyword>
<dbReference type="InterPro" id="IPR009057">
    <property type="entry name" value="Homeodomain-like_sf"/>
</dbReference>
<dbReference type="InterPro" id="IPR050109">
    <property type="entry name" value="HTH-type_TetR-like_transc_reg"/>
</dbReference>
<dbReference type="GO" id="GO:0000976">
    <property type="term" value="F:transcription cis-regulatory region binding"/>
    <property type="evidence" value="ECO:0007669"/>
    <property type="project" value="TreeGrafter"/>
</dbReference>
<evidence type="ECO:0000256" key="1">
    <source>
        <dbReference type="ARBA" id="ARBA00023015"/>
    </source>
</evidence>
<feature type="region of interest" description="Disordered" evidence="5">
    <location>
        <begin position="237"/>
        <end position="260"/>
    </location>
</feature>
<dbReference type="Pfam" id="PF00440">
    <property type="entry name" value="TetR_N"/>
    <property type="match status" value="1"/>
</dbReference>
<keyword evidence="8" id="KW-1185">Reference proteome</keyword>
<dbReference type="EMBL" id="QZEY01000002">
    <property type="protein sequence ID" value="RJL34439.1"/>
    <property type="molecule type" value="Genomic_DNA"/>
</dbReference>
<dbReference type="InterPro" id="IPR001647">
    <property type="entry name" value="HTH_TetR"/>
</dbReference>
<evidence type="ECO:0000313" key="8">
    <source>
        <dbReference type="Proteomes" id="UP000265768"/>
    </source>
</evidence>
<protein>
    <submittedName>
        <fullName evidence="7">TetR/AcrR family transcriptional regulator</fullName>
    </submittedName>
</protein>
<keyword evidence="3" id="KW-0804">Transcription</keyword>